<evidence type="ECO:0000313" key="4">
    <source>
        <dbReference type="Proteomes" id="UP000466554"/>
    </source>
</evidence>
<dbReference type="AlphaFoldDB" id="A0A7I7TY00"/>
<dbReference type="Pfam" id="PF20554">
    <property type="entry name" value="DUF6766"/>
    <property type="match status" value="1"/>
</dbReference>
<gene>
    <name evidence="3" type="ORF">MPRF_04100</name>
</gene>
<feature type="region of interest" description="Disordered" evidence="1">
    <location>
        <begin position="101"/>
        <end position="121"/>
    </location>
</feature>
<feature type="transmembrane region" description="Helical" evidence="2">
    <location>
        <begin position="136"/>
        <end position="155"/>
    </location>
</feature>
<protein>
    <submittedName>
        <fullName evidence="3">Uncharacterized protein</fullName>
    </submittedName>
</protein>
<feature type="transmembrane region" description="Helical" evidence="2">
    <location>
        <begin position="21"/>
        <end position="42"/>
    </location>
</feature>
<dbReference type="InterPro" id="IPR046657">
    <property type="entry name" value="DUF6766"/>
</dbReference>
<dbReference type="EMBL" id="AP022598">
    <property type="protein sequence ID" value="BBY73511.1"/>
    <property type="molecule type" value="Genomic_DNA"/>
</dbReference>
<dbReference type="Proteomes" id="UP000466554">
    <property type="component" value="Chromosome"/>
</dbReference>
<organism evidence="3 4">
    <name type="scientific">Mycolicibacterium parafortuitum</name>
    <name type="common">Mycobacterium parafortuitum</name>
    <dbReference type="NCBI Taxonomy" id="39692"/>
    <lineage>
        <taxon>Bacteria</taxon>
        <taxon>Bacillati</taxon>
        <taxon>Actinomycetota</taxon>
        <taxon>Actinomycetes</taxon>
        <taxon>Mycobacteriales</taxon>
        <taxon>Mycobacteriaceae</taxon>
        <taxon>Mycolicibacterium</taxon>
    </lineage>
</organism>
<reference evidence="3 4" key="1">
    <citation type="journal article" date="2019" name="Emerg. Microbes Infect.">
        <title>Comprehensive subspecies identification of 175 nontuberculous mycobacteria species based on 7547 genomic profiles.</title>
        <authorList>
            <person name="Matsumoto Y."/>
            <person name="Kinjo T."/>
            <person name="Motooka D."/>
            <person name="Nabeya D."/>
            <person name="Jung N."/>
            <person name="Uechi K."/>
            <person name="Horii T."/>
            <person name="Iida T."/>
            <person name="Fujita J."/>
            <person name="Nakamura S."/>
        </authorList>
    </citation>
    <scope>NUCLEOTIDE SEQUENCE [LARGE SCALE GENOMIC DNA]</scope>
    <source>
        <strain evidence="3 4">JCM 6367</strain>
    </source>
</reference>
<evidence type="ECO:0000256" key="1">
    <source>
        <dbReference type="SAM" id="MobiDB-lite"/>
    </source>
</evidence>
<name>A0A7I7TY00_MYCPF</name>
<proteinExistence type="predicted"/>
<keyword evidence="2" id="KW-0472">Membrane</keyword>
<feature type="compositionally biased region" description="Basic and acidic residues" evidence="1">
    <location>
        <begin position="102"/>
        <end position="115"/>
    </location>
</feature>
<sequence length="232" mass="25664">MRGYTHSVTRGTGRWARDNGLLLACLGLFAVFFAGMIVSGAATHNAEQHDHGSQETVSVFGYLRSGDFVEATFENWESEFLQMGMYVVLTAFLYQRGSSESKPIDERAPQDRDPRTVPTRKGAPWPVRRGGWVLSVYENSLAIAFFVLFFASWGLHAVGGAAAYNDEAVQHGQPTVTVAQYVLTSQFWFESMQNWQSEFIAVAAIVGLSIFLRQRGSAESKAVAEPHRETSA</sequence>
<evidence type="ECO:0000256" key="2">
    <source>
        <dbReference type="SAM" id="Phobius"/>
    </source>
</evidence>
<accession>A0A7I7TY00</accession>
<evidence type="ECO:0000313" key="3">
    <source>
        <dbReference type="EMBL" id="BBY73511.1"/>
    </source>
</evidence>
<keyword evidence="2" id="KW-0812">Transmembrane</keyword>
<keyword evidence="2" id="KW-1133">Transmembrane helix</keyword>